<reference evidence="3" key="1">
    <citation type="submission" date="2023-06" db="EMBL/GenBank/DDBJ databases">
        <title>Genome-scale phylogeny and comparative genomics of the fungal order Sordariales.</title>
        <authorList>
            <consortium name="Lawrence Berkeley National Laboratory"/>
            <person name="Hensen N."/>
            <person name="Bonometti L."/>
            <person name="Westerberg I."/>
            <person name="Brannstrom I.O."/>
            <person name="Guillou S."/>
            <person name="Cros-Aarteil S."/>
            <person name="Calhoun S."/>
            <person name="Haridas S."/>
            <person name="Kuo A."/>
            <person name="Mondo S."/>
            <person name="Pangilinan J."/>
            <person name="Riley R."/>
            <person name="Labutti K."/>
            <person name="Andreopoulos B."/>
            <person name="Lipzen A."/>
            <person name="Chen C."/>
            <person name="Yanf M."/>
            <person name="Daum C."/>
            <person name="Ng V."/>
            <person name="Clum A."/>
            <person name="Steindorff A."/>
            <person name="Ohm R."/>
            <person name="Martin F."/>
            <person name="Silar P."/>
            <person name="Natvig D."/>
            <person name="Lalanne C."/>
            <person name="Gautier V."/>
            <person name="Ament-Velasquez S.L."/>
            <person name="Kruys A."/>
            <person name="Hutchinson M.I."/>
            <person name="Powell A.J."/>
            <person name="Barry K."/>
            <person name="Miller A.N."/>
            <person name="Grigoriev I.V."/>
            <person name="Debuchy R."/>
            <person name="Gladieux P."/>
            <person name="Thoren M.H."/>
            <person name="Johannesson H."/>
        </authorList>
    </citation>
    <scope>NUCLEOTIDE SEQUENCE</scope>
    <source>
        <strain evidence="3">SMH4607-1</strain>
    </source>
</reference>
<feature type="region of interest" description="Disordered" evidence="1">
    <location>
        <begin position="167"/>
        <end position="200"/>
    </location>
</feature>
<keyword evidence="2" id="KW-1133">Transmembrane helix</keyword>
<evidence type="ECO:0000256" key="2">
    <source>
        <dbReference type="SAM" id="Phobius"/>
    </source>
</evidence>
<keyword evidence="2" id="KW-0812">Transmembrane</keyword>
<dbReference type="Proteomes" id="UP001172102">
    <property type="component" value="Unassembled WGS sequence"/>
</dbReference>
<sequence>MLSGLDNASTLGGGKVPAPSIPLGLDHLDRPKFSRTAQAIGLCVLDSLIRASWSAQGDRLDVNRVLAADPAIHNLKACGSCKIVQLPETTPCWGETAVVWASGCQTMGCLCDKNYREKRTKWIMDEVEYLCGKTDAITPQLTVDWFNTFCDAQLVLLEASAPATSVRSSGATGTAAAPAPGDTSGSGGGGSNQPGNTGTIINQCIDTNSSECTINNGPVNPSASPQTGGSTQSSDSDRLAIGLTLGVGLPSLVVGVLSFCAAMKSRRTGDNFLYTMTDMVCACHRQARPRPVPSHHGMVDMERGVWNRDPMGLQRPVVYELRA</sequence>
<proteinExistence type="predicted"/>
<evidence type="ECO:0000313" key="4">
    <source>
        <dbReference type="Proteomes" id="UP001172102"/>
    </source>
</evidence>
<accession>A0AA40AGV0</accession>
<keyword evidence="4" id="KW-1185">Reference proteome</keyword>
<feature type="compositionally biased region" description="Polar residues" evidence="1">
    <location>
        <begin position="215"/>
        <end position="234"/>
    </location>
</feature>
<organism evidence="3 4">
    <name type="scientific">Lasiosphaeris hirsuta</name>
    <dbReference type="NCBI Taxonomy" id="260670"/>
    <lineage>
        <taxon>Eukaryota</taxon>
        <taxon>Fungi</taxon>
        <taxon>Dikarya</taxon>
        <taxon>Ascomycota</taxon>
        <taxon>Pezizomycotina</taxon>
        <taxon>Sordariomycetes</taxon>
        <taxon>Sordariomycetidae</taxon>
        <taxon>Sordariales</taxon>
        <taxon>Lasiosphaeriaceae</taxon>
        <taxon>Lasiosphaeris</taxon>
    </lineage>
</organism>
<keyword evidence="2" id="KW-0472">Membrane</keyword>
<dbReference type="AlphaFoldDB" id="A0AA40AGV0"/>
<protein>
    <submittedName>
        <fullName evidence="3">Uncharacterized protein</fullName>
    </submittedName>
</protein>
<feature type="region of interest" description="Disordered" evidence="1">
    <location>
        <begin position="215"/>
        <end position="236"/>
    </location>
</feature>
<feature type="transmembrane region" description="Helical" evidence="2">
    <location>
        <begin position="239"/>
        <end position="262"/>
    </location>
</feature>
<name>A0AA40AGV0_9PEZI</name>
<evidence type="ECO:0000313" key="3">
    <source>
        <dbReference type="EMBL" id="KAK0715606.1"/>
    </source>
</evidence>
<comment type="caution">
    <text evidence="3">The sequence shown here is derived from an EMBL/GenBank/DDBJ whole genome shotgun (WGS) entry which is preliminary data.</text>
</comment>
<evidence type="ECO:0000256" key="1">
    <source>
        <dbReference type="SAM" id="MobiDB-lite"/>
    </source>
</evidence>
<feature type="compositionally biased region" description="Low complexity" evidence="1">
    <location>
        <begin position="167"/>
        <end position="183"/>
    </location>
</feature>
<gene>
    <name evidence="3" type="ORF">B0H67DRAFT_554099</name>
</gene>
<dbReference type="EMBL" id="JAUKUA010000004">
    <property type="protein sequence ID" value="KAK0715606.1"/>
    <property type="molecule type" value="Genomic_DNA"/>
</dbReference>